<gene>
    <name evidence="1" type="ORF">METZ01_LOCUS270527</name>
</gene>
<dbReference type="Gene3D" id="3.40.50.10070">
    <property type="entry name" value="TolB, N-terminal domain"/>
    <property type="match status" value="1"/>
</dbReference>
<dbReference type="SUPFAM" id="SSF48452">
    <property type="entry name" value="TPR-like"/>
    <property type="match status" value="1"/>
</dbReference>
<proteinExistence type="predicted"/>
<name>A0A382K2B1_9ZZZZ</name>
<evidence type="ECO:0008006" key="2">
    <source>
        <dbReference type="Google" id="ProtNLM"/>
    </source>
</evidence>
<feature type="non-terminal residue" evidence="1">
    <location>
        <position position="429"/>
    </location>
</feature>
<accession>A0A382K2B1</accession>
<protein>
    <recommendedName>
        <fullName evidence="2">FlgO domain-containing protein</fullName>
    </recommendedName>
</protein>
<evidence type="ECO:0000313" key="1">
    <source>
        <dbReference type="EMBL" id="SVC17673.1"/>
    </source>
</evidence>
<sequence length="429" mass="47417">VYEVHFDQALEGDAPRASNVSGLLVEESAADHRLPRLALMPFRSSSQDAETIGFATGLGEDLAVVMGKQTAIEVIDPILVANIAAGSDAAAELRQQAGADYVLEGSVRSAGGKVRVNVYLTDTRQKSQITANQYDRVLEDIFEVQDELTRTIAFNLRRDVKMQYLENLPSQLDEDLRVPELLDKAAGLFQQPARDRSEAVRTLELAVEKAPDNAMAHAMLTLALWFRDQDTPLAPGEDLKARMETESRDARRLDPSMTFALQTEALCTLQRGDPDLILDLLRTAKSNSFWETGRRNNLPLDSSLTMIEIQKSREKTVLALLDPSRSGSHLYASVFLELMNHAIACYALGDTQGALTSLRKMDGLWPSARSHLLLQVACEQEFDQGRAQLLVTKLKEEFPDLCCTNCKKPPFLDEGCLKRFIGALLAAGL</sequence>
<dbReference type="Gene3D" id="1.25.40.10">
    <property type="entry name" value="Tetratricopeptide repeat domain"/>
    <property type="match status" value="1"/>
</dbReference>
<reference evidence="1" key="1">
    <citation type="submission" date="2018-05" db="EMBL/GenBank/DDBJ databases">
        <authorList>
            <person name="Lanie J.A."/>
            <person name="Ng W.-L."/>
            <person name="Kazmierczak K.M."/>
            <person name="Andrzejewski T.M."/>
            <person name="Davidsen T.M."/>
            <person name="Wayne K.J."/>
            <person name="Tettelin H."/>
            <person name="Glass J.I."/>
            <person name="Rusch D."/>
            <person name="Podicherti R."/>
            <person name="Tsui H.-C.T."/>
            <person name="Winkler M.E."/>
        </authorList>
    </citation>
    <scope>NUCLEOTIDE SEQUENCE</scope>
</reference>
<dbReference type="AlphaFoldDB" id="A0A382K2B1"/>
<dbReference type="EMBL" id="UINC01077497">
    <property type="protein sequence ID" value="SVC17673.1"/>
    <property type="molecule type" value="Genomic_DNA"/>
</dbReference>
<feature type="non-terminal residue" evidence="1">
    <location>
        <position position="1"/>
    </location>
</feature>
<dbReference type="InterPro" id="IPR011990">
    <property type="entry name" value="TPR-like_helical_dom_sf"/>
</dbReference>
<organism evidence="1">
    <name type="scientific">marine metagenome</name>
    <dbReference type="NCBI Taxonomy" id="408172"/>
    <lineage>
        <taxon>unclassified sequences</taxon>
        <taxon>metagenomes</taxon>
        <taxon>ecological metagenomes</taxon>
    </lineage>
</organism>